<dbReference type="FunFam" id="3.30.200.20:FF:000021">
    <property type="entry name" value="probable serine/threonine-protein kinase At1g54610"/>
    <property type="match status" value="1"/>
</dbReference>
<dbReference type="Gene3D" id="3.30.200.20">
    <property type="entry name" value="Phosphorylase Kinase, domain 1"/>
    <property type="match status" value="1"/>
</dbReference>
<keyword evidence="3" id="KW-0677">Repeat</keyword>
<proteinExistence type="predicted"/>
<dbReference type="InterPro" id="IPR008271">
    <property type="entry name" value="Ser/Thr_kinase_AS"/>
</dbReference>
<dbReference type="Pfam" id="PF00106">
    <property type="entry name" value="adh_short"/>
    <property type="match status" value="1"/>
</dbReference>
<feature type="domain" description="Protein kinase" evidence="10">
    <location>
        <begin position="148"/>
        <end position="432"/>
    </location>
</feature>
<dbReference type="PRINTS" id="PR00081">
    <property type="entry name" value="GDHRDH"/>
</dbReference>
<dbReference type="InterPro" id="IPR002347">
    <property type="entry name" value="SDR_fam"/>
</dbReference>
<dbReference type="CDD" id="cd07840">
    <property type="entry name" value="STKc_CDK9_like"/>
    <property type="match status" value="1"/>
</dbReference>
<accession>A0AB40AT22</accession>
<dbReference type="InterPro" id="IPR046848">
    <property type="entry name" value="E_motif"/>
</dbReference>
<dbReference type="InterPro" id="IPR011009">
    <property type="entry name" value="Kinase-like_dom_sf"/>
</dbReference>
<evidence type="ECO:0000256" key="9">
    <source>
        <dbReference type="SAM" id="MobiDB-lite"/>
    </source>
</evidence>
<dbReference type="GO" id="GO:0004674">
    <property type="term" value="F:protein serine/threonine kinase activity"/>
    <property type="evidence" value="ECO:0007669"/>
    <property type="project" value="UniProtKB-KW"/>
</dbReference>
<feature type="repeat" description="PPR" evidence="7">
    <location>
        <begin position="1222"/>
        <end position="1256"/>
    </location>
</feature>
<feature type="repeat" description="PPR" evidence="7">
    <location>
        <begin position="1424"/>
        <end position="1458"/>
    </location>
</feature>
<dbReference type="PROSITE" id="PS50011">
    <property type="entry name" value="PROTEIN_KINASE_DOM"/>
    <property type="match status" value="1"/>
</dbReference>
<keyword evidence="5" id="KW-0418">Kinase</keyword>
<dbReference type="GeneID" id="120253494"/>
<name>A0AB40AT22_DIOCR</name>
<feature type="repeat" description="PPR" evidence="7">
    <location>
        <begin position="1187"/>
        <end position="1221"/>
    </location>
</feature>
<dbReference type="SMART" id="SM00220">
    <property type="entry name" value="S_TKc"/>
    <property type="match status" value="1"/>
</dbReference>
<feature type="repeat" description="PPR" evidence="7">
    <location>
        <begin position="1156"/>
        <end position="1186"/>
    </location>
</feature>
<keyword evidence="11" id="KW-1185">Reference proteome</keyword>
<dbReference type="FunFam" id="1.25.40.10:FF:000393">
    <property type="entry name" value="Pentatricopeptide repeat-containing protein At1g20230"/>
    <property type="match status" value="1"/>
</dbReference>
<dbReference type="Pfam" id="PF00069">
    <property type="entry name" value="Pkinase"/>
    <property type="match status" value="1"/>
</dbReference>
<dbReference type="Pfam" id="PF20431">
    <property type="entry name" value="E_motif"/>
    <property type="match status" value="1"/>
</dbReference>
<dbReference type="InterPro" id="IPR002885">
    <property type="entry name" value="PPR_rpt"/>
</dbReference>
<evidence type="ECO:0000259" key="10">
    <source>
        <dbReference type="PROSITE" id="PS50011"/>
    </source>
</evidence>
<gene>
    <name evidence="12" type="primary">LOC120253494</name>
</gene>
<evidence type="ECO:0000256" key="8">
    <source>
        <dbReference type="PROSITE-ProRule" id="PRU10141"/>
    </source>
</evidence>
<dbReference type="GO" id="GO:0003723">
    <property type="term" value="F:RNA binding"/>
    <property type="evidence" value="ECO:0007669"/>
    <property type="project" value="InterPro"/>
</dbReference>
<dbReference type="PROSITE" id="PS00061">
    <property type="entry name" value="ADH_SHORT"/>
    <property type="match status" value="1"/>
</dbReference>
<feature type="compositionally biased region" description="Low complexity" evidence="9">
    <location>
        <begin position="526"/>
        <end position="535"/>
    </location>
</feature>
<keyword evidence="4 8" id="KW-0547">Nucleotide-binding</keyword>
<dbReference type="Pfam" id="PF13041">
    <property type="entry name" value="PPR_2"/>
    <property type="match status" value="3"/>
</dbReference>
<dbReference type="GO" id="GO:0005524">
    <property type="term" value="F:ATP binding"/>
    <property type="evidence" value="ECO:0007669"/>
    <property type="project" value="UniProtKB-UniRule"/>
</dbReference>
<dbReference type="Gene3D" id="3.40.50.720">
    <property type="entry name" value="NAD(P)-binding Rossmann-like Domain"/>
    <property type="match status" value="1"/>
</dbReference>
<evidence type="ECO:0000256" key="4">
    <source>
        <dbReference type="ARBA" id="ARBA00022741"/>
    </source>
</evidence>
<dbReference type="InterPro" id="IPR017441">
    <property type="entry name" value="Protein_kinase_ATP_BS"/>
</dbReference>
<dbReference type="InterPro" id="IPR011990">
    <property type="entry name" value="TPR-like_helical_dom_sf"/>
</dbReference>
<dbReference type="SUPFAM" id="SSF51735">
    <property type="entry name" value="NAD(P)-binding Rossmann-fold domains"/>
    <property type="match status" value="1"/>
</dbReference>
<dbReference type="FunFam" id="1.10.510.10:FF:000043">
    <property type="entry name" value="probable serine/threonine-protein kinase At1g54610"/>
    <property type="match status" value="1"/>
</dbReference>
<dbReference type="RefSeq" id="XP_039117764.1">
    <property type="nucleotide sequence ID" value="XM_039261830.1"/>
</dbReference>
<feature type="repeat" description="PPR" evidence="7">
    <location>
        <begin position="1323"/>
        <end position="1357"/>
    </location>
</feature>
<dbReference type="GO" id="GO:0009451">
    <property type="term" value="P:RNA modification"/>
    <property type="evidence" value="ECO:0007669"/>
    <property type="project" value="InterPro"/>
</dbReference>
<dbReference type="PANTHER" id="PTHR47926">
    <property type="entry name" value="PENTATRICOPEPTIDE REPEAT-CONTAINING PROTEIN"/>
    <property type="match status" value="1"/>
</dbReference>
<dbReference type="NCBIfam" id="TIGR00756">
    <property type="entry name" value="PPR"/>
    <property type="match status" value="5"/>
</dbReference>
<feature type="compositionally biased region" description="Polar residues" evidence="9">
    <location>
        <begin position="536"/>
        <end position="550"/>
    </location>
</feature>
<evidence type="ECO:0000313" key="11">
    <source>
        <dbReference type="Proteomes" id="UP001515500"/>
    </source>
</evidence>
<dbReference type="InterPro" id="IPR046960">
    <property type="entry name" value="PPR_At4g14850-like_plant"/>
</dbReference>
<evidence type="ECO:0000256" key="5">
    <source>
        <dbReference type="ARBA" id="ARBA00022777"/>
    </source>
</evidence>
<dbReference type="FunFam" id="1.25.40.10:FF:000637">
    <property type="entry name" value="Pentatricopeptide repeat-containing protein"/>
    <property type="match status" value="1"/>
</dbReference>
<feature type="binding site" evidence="8">
    <location>
        <position position="177"/>
    </location>
    <ligand>
        <name>ATP</name>
        <dbReference type="ChEBI" id="CHEBI:30616"/>
    </ligand>
</feature>
<evidence type="ECO:0000256" key="6">
    <source>
        <dbReference type="ARBA" id="ARBA00022840"/>
    </source>
</evidence>
<feature type="region of interest" description="Disordered" evidence="9">
    <location>
        <begin position="524"/>
        <end position="551"/>
    </location>
</feature>
<dbReference type="PROSITE" id="PS51375">
    <property type="entry name" value="PPR"/>
    <property type="match status" value="6"/>
</dbReference>
<keyword evidence="6 8" id="KW-0067">ATP-binding</keyword>
<keyword evidence="1" id="KW-0723">Serine/threonine-protein kinase</keyword>
<evidence type="ECO:0000256" key="7">
    <source>
        <dbReference type="PROSITE-ProRule" id="PRU00708"/>
    </source>
</evidence>
<evidence type="ECO:0000313" key="12">
    <source>
        <dbReference type="RefSeq" id="XP_039117764.1"/>
    </source>
</evidence>
<organism evidence="11 12">
    <name type="scientific">Dioscorea cayennensis subsp. rotundata</name>
    <name type="common">White Guinea yam</name>
    <name type="synonym">Dioscorea rotundata</name>
    <dbReference type="NCBI Taxonomy" id="55577"/>
    <lineage>
        <taxon>Eukaryota</taxon>
        <taxon>Viridiplantae</taxon>
        <taxon>Streptophyta</taxon>
        <taxon>Embryophyta</taxon>
        <taxon>Tracheophyta</taxon>
        <taxon>Spermatophyta</taxon>
        <taxon>Magnoliopsida</taxon>
        <taxon>Liliopsida</taxon>
        <taxon>Dioscoreales</taxon>
        <taxon>Dioscoreaceae</taxon>
        <taxon>Dioscorea</taxon>
    </lineage>
</organism>
<protein>
    <submittedName>
        <fullName evidence="12">Uncharacterized protein LOC120253494</fullName>
    </submittedName>
</protein>
<dbReference type="Gene3D" id="1.25.40.10">
    <property type="entry name" value="Tetratricopeptide repeat domain"/>
    <property type="match status" value="4"/>
</dbReference>
<dbReference type="SUPFAM" id="SSF48452">
    <property type="entry name" value="TPR-like"/>
    <property type="match status" value="1"/>
</dbReference>
<evidence type="ECO:0000256" key="2">
    <source>
        <dbReference type="ARBA" id="ARBA00022679"/>
    </source>
</evidence>
<reference evidence="12" key="1">
    <citation type="submission" date="2025-08" db="UniProtKB">
        <authorList>
            <consortium name="RefSeq"/>
        </authorList>
    </citation>
    <scope>IDENTIFICATION</scope>
</reference>
<feature type="repeat" description="PPR" evidence="7">
    <location>
        <begin position="1086"/>
        <end position="1120"/>
    </location>
</feature>
<dbReference type="PROSITE" id="PS00107">
    <property type="entry name" value="PROTEIN_KINASE_ATP"/>
    <property type="match status" value="1"/>
</dbReference>
<evidence type="ECO:0000256" key="1">
    <source>
        <dbReference type="ARBA" id="ARBA00022527"/>
    </source>
</evidence>
<dbReference type="InterPro" id="IPR000719">
    <property type="entry name" value="Prot_kinase_dom"/>
</dbReference>
<keyword evidence="2" id="KW-0808">Transferase</keyword>
<dbReference type="SUPFAM" id="SSF56112">
    <property type="entry name" value="Protein kinase-like (PK-like)"/>
    <property type="match status" value="1"/>
</dbReference>
<dbReference type="InterPro" id="IPR020904">
    <property type="entry name" value="Sc_DH/Rdtase_CS"/>
</dbReference>
<dbReference type="PANTHER" id="PTHR47926:SF375">
    <property type="entry name" value="PENTATRICOPEPTIDE REPEAT-CONTAINING PROTEIN"/>
    <property type="match status" value="1"/>
</dbReference>
<evidence type="ECO:0000256" key="3">
    <source>
        <dbReference type="ARBA" id="ARBA00022737"/>
    </source>
</evidence>
<dbReference type="Proteomes" id="UP001515500">
    <property type="component" value="Unplaced"/>
</dbReference>
<dbReference type="Pfam" id="PF01535">
    <property type="entry name" value="PPR"/>
    <property type="match status" value="3"/>
</dbReference>
<dbReference type="PROSITE" id="PS00108">
    <property type="entry name" value="PROTEIN_KINASE_ST"/>
    <property type="match status" value="1"/>
</dbReference>
<sequence length="1654" mass="183153">MGCICSKGAKPTEEVEVQHEKEPSKSPKLLFTSSRRQNIGFVEVDGIGGNDLRFVSKSQEAVVVPVSVASVDRIIIGGHQRRATVDVGVHGTVSKGVALGDEDEPQMGIVDVPDGFKGEHVAAGWPSWLTVVAAEAVKGWLPRKAESFEKLDKIGQGTYSNVYKARDLETGKIVALKKVRFVNMDPESVRFMAREIHILRRLDHPNVLKLEGLVTSRMSCSLYLVFEYMEHDLAGLAATPGIKFSEPQVKCYMKQLLCGLDHCHSRGVLHRDIKGSNLLVNDNGILRIGDFGLATIFNPDQSQQLTSRVVTLWYRPPELLLGATEYSVGVDLWSAGCILAELLAGKPIMPGRTEVEQMHKIFKLCGSPSEDFWTHSKLPHATIFKPQHPYQRCVRETYRDFPSSALDLLDTLLAIEPADRGTASAALNSSFFTTNPLACDPSSLPKYPPSKELDAKLRDEEARRQRAALKAHGGSVRGSREPNGYPVAGTLAESHNQHAREDVAAGYITDNGVASVVWNHKTVPGRSSTTLRRSSGPQLKTQGSYKSQKGNAGFANFPGLGTGSNIVKSDNFREPTKHQHWPEHRPSNRYNQLDVADASNHVLDRPSSTHNKDLGVKDTTIMGYGTKKSRIHYSGPLMPPGGNIDDMLKEHERQIQQAVRKARLDKDKTKKHFGYLSKENMEDKVVLITGASSAIGEQIAYEYAKKKANLVLVARRDHRLRGIRENARLLGAKTVLIMAADVVKEDECRRFVGDTISYFGHLDHLVNTASLGHTFYFDEAHDTSVFPHLMDINFWGNVYPTCVSLPYLKQSQGRIVVNASVESWMPMPKMSLYAAAKAAVISFYESLRFEVKDEVGITIATHGWIGSEMSTGRFMLEEGSEMQWKEEREMFSAGHFAFSLRTMEQGSSRTAEQGSHSLKALLPGNCSQHLQLQFNISNGDKCMTIRNESSNRIMVMSISSSSSRNLLRIHSWLPNPSQAFQQTTSVPSLIDAIANLSASNQLSNAFTAFSLLQVHSPSSFLLLRPISSLLSCSTTLKSLPHGLQLHAQSITLGFLTNHLIAPRLISFYTSLGLLSDARSLVVDSLDAFPWNVLISSYAKNGFFLQAVDAYRDLVGRGVEPDSFTYTKMLSVCGEVVDLELGKEVHARVMVGGAGWDLFVMNALVGMYGKCGSLDVARKLFDEMPERDVVSWSSMISGYAFKEMWKEAFQVFDWMRAERVEVNSVTWNTIASGYLQVGKHEEALRLISQMIWNGSGVDFVTMVIGLNACSRFGSLKSGKEIHGLAVRMCSDEMETVMNALITMYSRCKSINYARIVFGRAMNRNLVTWNSMIAGFALEDQVEETSLAFQDMVLSGLQPNYVTVVTVLSLCARVVNLQHGCELHCHIIKHGYKGYRLLWNALVDMYSKSGRILIARRVFDTMSDRDGISYTSLMAGYGMQGDGHSAVKLFEEMIEYGIKPDHVSMVAILSACSHSGLVSEGEMLFDKMINLYKIAPRMEHFSCMVDLYARAGLLSKAEEMLNRTPIPPTAAMWAALVGACQVHGDTEISERAARKLLDMNTDNAGKYVLIANMYAAAGCWGELAKVRTLMRDLGVRKAPGCAWVDLGTGFHPFLVGDRSSPLSPEIYDVLDALFEQMRDTGNIDAEMLAFDEQVEA</sequence>
<dbReference type="Gene3D" id="1.10.510.10">
    <property type="entry name" value="Transferase(Phosphotransferase) domain 1"/>
    <property type="match status" value="1"/>
</dbReference>
<dbReference type="InterPro" id="IPR036291">
    <property type="entry name" value="NAD(P)-bd_dom_sf"/>
</dbReference>
<dbReference type="FunFam" id="1.25.40.10:FF:000627">
    <property type="entry name" value="Pentatricopeptide repeat-containing protein"/>
    <property type="match status" value="1"/>
</dbReference>